<dbReference type="PANTHER" id="PTHR43736">
    <property type="entry name" value="ADP-RIBOSE PYROPHOSPHATASE"/>
    <property type="match status" value="1"/>
</dbReference>
<dbReference type="InterPro" id="IPR000086">
    <property type="entry name" value="NUDIX_hydrolase_dom"/>
</dbReference>
<keyword evidence="1 2" id="KW-0378">Hydrolase</keyword>
<dbReference type="AlphaFoldDB" id="A0A6N7PXQ3"/>
<dbReference type="CDD" id="cd04673">
    <property type="entry name" value="NUDIX_ADPRase"/>
    <property type="match status" value="1"/>
</dbReference>
<proteinExistence type="inferred from homology"/>
<gene>
    <name evidence="4" type="ORF">GF068_33345</name>
</gene>
<dbReference type="SUPFAM" id="SSF55811">
    <property type="entry name" value="Nudix"/>
    <property type="match status" value="1"/>
</dbReference>
<dbReference type="PROSITE" id="PS00893">
    <property type="entry name" value="NUDIX_BOX"/>
    <property type="match status" value="1"/>
</dbReference>
<comment type="similarity">
    <text evidence="2">Belongs to the Nudix hydrolase family.</text>
</comment>
<protein>
    <submittedName>
        <fullName evidence="4">NUDIX domain-containing protein</fullName>
    </submittedName>
</protein>
<dbReference type="InterPro" id="IPR020476">
    <property type="entry name" value="Nudix_hydrolase"/>
</dbReference>
<dbReference type="PROSITE" id="PS51462">
    <property type="entry name" value="NUDIX"/>
    <property type="match status" value="1"/>
</dbReference>
<keyword evidence="5" id="KW-1185">Reference proteome</keyword>
<reference evidence="4 5" key="1">
    <citation type="submission" date="2019-10" db="EMBL/GenBank/DDBJ databases">
        <title>A soil myxobacterium in the family Polyangiaceae.</title>
        <authorList>
            <person name="Li Y."/>
            <person name="Wang J."/>
        </authorList>
    </citation>
    <scope>NUCLEOTIDE SEQUENCE [LARGE SCALE GENOMIC DNA]</scope>
    <source>
        <strain evidence="4 5">DSM 14734</strain>
    </source>
</reference>
<dbReference type="RefSeq" id="WP_338046677.1">
    <property type="nucleotide sequence ID" value="NZ_WJIE01000013.1"/>
</dbReference>
<dbReference type="PRINTS" id="PR00502">
    <property type="entry name" value="NUDIXFAMILY"/>
</dbReference>
<evidence type="ECO:0000256" key="2">
    <source>
        <dbReference type="RuleBase" id="RU003476"/>
    </source>
</evidence>
<evidence type="ECO:0000256" key="1">
    <source>
        <dbReference type="ARBA" id="ARBA00022801"/>
    </source>
</evidence>
<dbReference type="Pfam" id="PF00293">
    <property type="entry name" value="NUDIX"/>
    <property type="match status" value="1"/>
</dbReference>
<dbReference type="PANTHER" id="PTHR43736:SF1">
    <property type="entry name" value="DIHYDRONEOPTERIN TRIPHOSPHATE DIPHOSPHATASE"/>
    <property type="match status" value="1"/>
</dbReference>
<evidence type="ECO:0000259" key="3">
    <source>
        <dbReference type="PROSITE" id="PS51462"/>
    </source>
</evidence>
<dbReference type="InterPro" id="IPR015797">
    <property type="entry name" value="NUDIX_hydrolase-like_dom_sf"/>
</dbReference>
<name>A0A6N7PXQ3_9BACT</name>
<evidence type="ECO:0000313" key="5">
    <source>
        <dbReference type="Proteomes" id="UP000440224"/>
    </source>
</evidence>
<dbReference type="GO" id="GO:0016787">
    <property type="term" value="F:hydrolase activity"/>
    <property type="evidence" value="ECO:0007669"/>
    <property type="project" value="UniProtKB-KW"/>
</dbReference>
<sequence length="142" mass="15313">MVDAVRFVEGAPRLAVGAAVIDRSEDEPRILLVRRAFPPMAGTWSLPGGRVEPGERLEVAVAREVAEESGLVVRVGPLVEVVEVVDPPYHYVILDYACLRTGGGLSAGDDASEVILARVDEFVRLGVTEAVRRVVNRALVLQ</sequence>
<evidence type="ECO:0000313" key="4">
    <source>
        <dbReference type="EMBL" id="MRG96773.1"/>
    </source>
</evidence>
<feature type="domain" description="Nudix hydrolase" evidence="3">
    <location>
        <begin position="11"/>
        <end position="142"/>
    </location>
</feature>
<dbReference type="InterPro" id="IPR020084">
    <property type="entry name" value="NUDIX_hydrolase_CS"/>
</dbReference>
<accession>A0A6N7PXQ3</accession>
<comment type="caution">
    <text evidence="4">The sequence shown here is derived from an EMBL/GenBank/DDBJ whole genome shotgun (WGS) entry which is preliminary data.</text>
</comment>
<organism evidence="4 5">
    <name type="scientific">Polyangium spumosum</name>
    <dbReference type="NCBI Taxonomy" id="889282"/>
    <lineage>
        <taxon>Bacteria</taxon>
        <taxon>Pseudomonadati</taxon>
        <taxon>Myxococcota</taxon>
        <taxon>Polyangia</taxon>
        <taxon>Polyangiales</taxon>
        <taxon>Polyangiaceae</taxon>
        <taxon>Polyangium</taxon>
    </lineage>
</organism>
<dbReference type="Proteomes" id="UP000440224">
    <property type="component" value="Unassembled WGS sequence"/>
</dbReference>
<dbReference type="EMBL" id="WJIE01000013">
    <property type="protein sequence ID" value="MRG96773.1"/>
    <property type="molecule type" value="Genomic_DNA"/>
</dbReference>
<dbReference type="Gene3D" id="3.90.79.10">
    <property type="entry name" value="Nucleoside Triphosphate Pyrophosphohydrolase"/>
    <property type="match status" value="1"/>
</dbReference>